<evidence type="ECO:0000313" key="1">
    <source>
        <dbReference type="EMBL" id="NKY87778.1"/>
    </source>
</evidence>
<accession>A0A7X6M037</accession>
<reference evidence="1 2" key="1">
    <citation type="submission" date="2020-04" db="EMBL/GenBank/DDBJ databases">
        <title>MicrobeNet Type strains.</title>
        <authorList>
            <person name="Nicholson A.C."/>
        </authorList>
    </citation>
    <scope>NUCLEOTIDE SEQUENCE [LARGE SCALE GENOMIC DNA]</scope>
    <source>
        <strain evidence="1 2">DSM 44445</strain>
    </source>
</reference>
<name>A0A7X6M037_9NOCA</name>
<dbReference type="EMBL" id="JAAXPE010000021">
    <property type="protein sequence ID" value="NKY87778.1"/>
    <property type="molecule type" value="Genomic_DNA"/>
</dbReference>
<organism evidence="1 2">
    <name type="scientific">Nocardia veterana</name>
    <dbReference type="NCBI Taxonomy" id="132249"/>
    <lineage>
        <taxon>Bacteria</taxon>
        <taxon>Bacillati</taxon>
        <taxon>Actinomycetota</taxon>
        <taxon>Actinomycetes</taxon>
        <taxon>Mycobacteriales</taxon>
        <taxon>Nocardiaceae</taxon>
        <taxon>Nocardia</taxon>
    </lineage>
</organism>
<gene>
    <name evidence="1" type="ORF">HGA07_19350</name>
</gene>
<evidence type="ECO:0000313" key="2">
    <source>
        <dbReference type="Proteomes" id="UP000523447"/>
    </source>
</evidence>
<keyword evidence="2" id="KW-1185">Reference proteome</keyword>
<sequence>MRARDVEVGHTYAVLVPFRLPAGRYPDRDRLGSSTWIASFLTGARFRLTVTCVDRSATPASVEGLRLIERAHTEVPLTPEQAGALGLPPERRYRAVGSVVDEEGRVIHLPDVEPMRVPARWLRHLDDPQLLERTDRDADRFPFM</sequence>
<dbReference type="AlphaFoldDB" id="A0A7X6M037"/>
<comment type="caution">
    <text evidence="1">The sequence shown here is derived from an EMBL/GenBank/DDBJ whole genome shotgun (WGS) entry which is preliminary data.</text>
</comment>
<protein>
    <submittedName>
        <fullName evidence="1">Uncharacterized protein</fullName>
    </submittedName>
</protein>
<dbReference type="RefSeq" id="WP_040724171.1">
    <property type="nucleotide sequence ID" value="NZ_CAWPHS010000014.1"/>
</dbReference>
<dbReference type="Proteomes" id="UP000523447">
    <property type="component" value="Unassembled WGS sequence"/>
</dbReference>
<proteinExistence type="predicted"/>